<gene>
    <name evidence="4" type="ORF">ACIB24_21810</name>
</gene>
<dbReference type="Gene3D" id="3.40.50.720">
    <property type="entry name" value="NAD(P)-binding Rossmann-like Domain"/>
    <property type="match status" value="1"/>
</dbReference>
<accession>A0ABW8AUF5</accession>
<feature type="domain" description="3-hydroxyacyl-CoA dehydrogenase NAD binding" evidence="3">
    <location>
        <begin position="4"/>
        <end position="181"/>
    </location>
</feature>
<dbReference type="PANTHER" id="PTHR43612:SF3">
    <property type="entry name" value="TRIFUNCTIONAL ENZYME SUBUNIT ALPHA, MITOCHONDRIAL"/>
    <property type="match status" value="1"/>
</dbReference>
<dbReference type="Pfam" id="PF02737">
    <property type="entry name" value="3HCDH_N"/>
    <property type="match status" value="1"/>
</dbReference>
<evidence type="ECO:0000313" key="4">
    <source>
        <dbReference type="EMBL" id="MFI7589713.1"/>
    </source>
</evidence>
<proteinExistence type="predicted"/>
<dbReference type="RefSeq" id="WP_398284317.1">
    <property type="nucleotide sequence ID" value="NZ_JBITLV010000009.1"/>
</dbReference>
<dbReference type="SUPFAM" id="SSF51735">
    <property type="entry name" value="NAD(P)-binding Rossmann-fold domains"/>
    <property type="match status" value="1"/>
</dbReference>
<sequence>MSSLGILGAGTMGAGLALVAAQAGLDVVLLDRDDAAAQRGRGYVESRLRRDVLKGRRPAAEADAVLARVTATDSYADLAGLPLVIEAVFEDRAVKRDVIGRVEQVLPADAVLASNTSAMPITGLAEFSRRPERFLGMHFFSPAERMPLVEIICGRRTSDDTLAAALDLARALGKTPIVVNDAPGFFTSRFIGSFITESLRMVTAGVDPALVEEGARRVGMPMGALAISDSIGLDVSVHAARQRALDEGRPAPEPGPVGLLVERGRHGRTSGHGFYDYGPDGEAVLWPGLAELFPRAAEQPALDDVGTRILYAQLVEGTRAFADGVLTSARDGDLGATLGVGFPLALGGPFAAIDAIGVAAFVAEADRLAAAHGPPFDVPDLVREMAQRGLTFHGDGGPAVVPPGRRG</sequence>
<evidence type="ECO:0000259" key="3">
    <source>
        <dbReference type="Pfam" id="PF02737"/>
    </source>
</evidence>
<comment type="caution">
    <text evidence="4">The sequence shown here is derived from an EMBL/GenBank/DDBJ whole genome shotgun (WGS) entry which is preliminary data.</text>
</comment>
<dbReference type="InterPro" id="IPR036291">
    <property type="entry name" value="NAD(P)-bd_dom_sf"/>
</dbReference>
<dbReference type="Proteomes" id="UP001612915">
    <property type="component" value="Unassembled WGS sequence"/>
</dbReference>
<dbReference type="InterPro" id="IPR008927">
    <property type="entry name" value="6-PGluconate_DH-like_C_sf"/>
</dbReference>
<evidence type="ECO:0000259" key="2">
    <source>
        <dbReference type="Pfam" id="PF00725"/>
    </source>
</evidence>
<dbReference type="InterPro" id="IPR050136">
    <property type="entry name" value="FA_oxidation_alpha_subunit"/>
</dbReference>
<dbReference type="PANTHER" id="PTHR43612">
    <property type="entry name" value="TRIFUNCTIONAL ENZYME SUBUNIT ALPHA"/>
    <property type="match status" value="1"/>
</dbReference>
<name>A0ABW8AUF5_9ACTN</name>
<dbReference type="SUPFAM" id="SSF48179">
    <property type="entry name" value="6-phosphogluconate dehydrogenase C-terminal domain-like"/>
    <property type="match status" value="2"/>
</dbReference>
<dbReference type="Pfam" id="PF00725">
    <property type="entry name" value="3HCDH"/>
    <property type="match status" value="1"/>
</dbReference>
<evidence type="ECO:0000313" key="5">
    <source>
        <dbReference type="Proteomes" id="UP001612915"/>
    </source>
</evidence>
<keyword evidence="1" id="KW-0560">Oxidoreductase</keyword>
<protein>
    <submittedName>
        <fullName evidence="4">3-hydroxyacyl-CoA dehydrogenase NAD-binding domain-containing protein</fullName>
    </submittedName>
</protein>
<feature type="domain" description="3-hydroxyacyl-CoA dehydrogenase C-terminal" evidence="2">
    <location>
        <begin position="184"/>
        <end position="277"/>
    </location>
</feature>
<reference evidence="4 5" key="1">
    <citation type="submission" date="2024-10" db="EMBL/GenBank/DDBJ databases">
        <title>The Natural Products Discovery Center: Release of the First 8490 Sequenced Strains for Exploring Actinobacteria Biosynthetic Diversity.</title>
        <authorList>
            <person name="Kalkreuter E."/>
            <person name="Kautsar S.A."/>
            <person name="Yang D."/>
            <person name="Bader C.D."/>
            <person name="Teijaro C.N."/>
            <person name="Fluegel L."/>
            <person name="Davis C.M."/>
            <person name="Simpson J.R."/>
            <person name="Lauterbach L."/>
            <person name="Steele A.D."/>
            <person name="Gui C."/>
            <person name="Meng S."/>
            <person name="Li G."/>
            <person name="Viehrig K."/>
            <person name="Ye F."/>
            <person name="Su P."/>
            <person name="Kiefer A.F."/>
            <person name="Nichols A."/>
            <person name="Cepeda A.J."/>
            <person name="Yan W."/>
            <person name="Fan B."/>
            <person name="Jiang Y."/>
            <person name="Adhikari A."/>
            <person name="Zheng C.-J."/>
            <person name="Schuster L."/>
            <person name="Cowan T.M."/>
            <person name="Smanski M.J."/>
            <person name="Chevrette M.G."/>
            <person name="De Carvalho L.P.S."/>
            <person name="Shen B."/>
        </authorList>
    </citation>
    <scope>NUCLEOTIDE SEQUENCE [LARGE SCALE GENOMIC DNA]</scope>
    <source>
        <strain evidence="4 5">NPDC049639</strain>
    </source>
</reference>
<organism evidence="4 5">
    <name type="scientific">Spongisporangium articulatum</name>
    <dbReference type="NCBI Taxonomy" id="3362603"/>
    <lineage>
        <taxon>Bacteria</taxon>
        <taxon>Bacillati</taxon>
        <taxon>Actinomycetota</taxon>
        <taxon>Actinomycetes</taxon>
        <taxon>Kineosporiales</taxon>
        <taxon>Kineosporiaceae</taxon>
        <taxon>Spongisporangium</taxon>
    </lineage>
</organism>
<dbReference type="EMBL" id="JBITLV010000009">
    <property type="protein sequence ID" value="MFI7589713.1"/>
    <property type="molecule type" value="Genomic_DNA"/>
</dbReference>
<dbReference type="InterPro" id="IPR006176">
    <property type="entry name" value="3-OHacyl-CoA_DH_NAD-bd"/>
</dbReference>
<dbReference type="InterPro" id="IPR006108">
    <property type="entry name" value="3HC_DH_C"/>
</dbReference>
<keyword evidence="5" id="KW-1185">Reference proteome</keyword>
<dbReference type="Gene3D" id="1.10.1040.50">
    <property type="match status" value="1"/>
</dbReference>
<evidence type="ECO:0000256" key="1">
    <source>
        <dbReference type="ARBA" id="ARBA00023002"/>
    </source>
</evidence>